<proteinExistence type="predicted"/>
<dbReference type="EMBL" id="MK903280">
    <property type="protein sequence ID" value="QEG09723.1"/>
    <property type="molecule type" value="Genomic_DNA"/>
</dbReference>
<name>A0A5B9NFW4_9CAUD</name>
<dbReference type="Proteomes" id="UP000325277">
    <property type="component" value="Segment"/>
</dbReference>
<accession>A0A5B9NFW4</accession>
<protein>
    <submittedName>
        <fullName evidence="1">Uncharacterized protein</fullName>
    </submittedName>
</protein>
<organism evidence="1 2">
    <name type="scientific">Stenotrophomonas phage Ponderosa</name>
    <dbReference type="NCBI Taxonomy" id="2591103"/>
    <lineage>
        <taxon>Viruses</taxon>
        <taxon>Duplodnaviria</taxon>
        <taxon>Heunggongvirae</taxon>
        <taxon>Uroviricota</taxon>
        <taxon>Caudoviricetes</taxon>
        <taxon>Autographivirales</taxon>
        <taxon>Autonotataviridae</taxon>
        <taxon>Gujervirinae</taxon>
        <taxon>Ponderosavirus</taxon>
        <taxon>Ponderosavirus ponderosa</taxon>
    </lineage>
</organism>
<evidence type="ECO:0000313" key="1">
    <source>
        <dbReference type="EMBL" id="QEG09723.1"/>
    </source>
</evidence>
<reference evidence="2" key="1">
    <citation type="submission" date="2019-05" db="EMBL/GenBank/DDBJ databases">
        <title>The Complete Genome of Stenotrophomonas maltophilia Podophage Ponderosa.</title>
        <authorList>
            <person name="Marquez A."/>
            <person name="Newkirk H."/>
            <person name="Moreland R."/>
            <person name="Gonzalez C."/>
            <person name="Liu M."/>
            <person name="Ramsey J."/>
        </authorList>
    </citation>
    <scope>NUCLEOTIDE SEQUENCE [LARGE SCALE GENOMIC DNA]</scope>
</reference>
<gene>
    <name evidence="1" type="ORF">CPT_Ponderosa_006</name>
</gene>
<sequence>MSTVEFVDAKTTKQVWAGVICEQLVELLRQYEAGELASGLGVCDNIGDRLHEWCEDNDVLMDSGNPESSPYNMWYAYKGEPMRTWPLSTGNRFYPVPHPDHILDDQRECDEDDDYPRHETWGEVAYEATDDMFAGEYGALRIELARWTLAYFQRMRDGHE</sequence>
<keyword evidence="2" id="KW-1185">Reference proteome</keyword>
<evidence type="ECO:0000313" key="2">
    <source>
        <dbReference type="Proteomes" id="UP000325277"/>
    </source>
</evidence>